<feature type="region of interest" description="Disordered" evidence="1">
    <location>
        <begin position="313"/>
        <end position="339"/>
    </location>
</feature>
<dbReference type="EMBL" id="FNJL01000093">
    <property type="protein sequence ID" value="SDP95645.1"/>
    <property type="molecule type" value="Genomic_DNA"/>
</dbReference>
<sequence length="339" mass="37449">AFGNRVQALHADGRAQRLRYDALHQLREVWQREAGTAGWQRVACYRYDPFGRRLAKTVFGNTHSDGSEQGAASHTAITTYAGWDGDRLVHNEGPQGLQHVLYEPGSFAPLLRLEREQAIPTALQAMLSMEEDQARMRLNSQESGLSPAAAMFAGLPRAQRELLEGALHDAIGPNGNALQARLQASLPKEAGALLAAGLQSVRQQQQAATQAHPTRIRHFLCDHLGTPIALVDANGSQAGLVTWAATYHAWGAVREEYDPHDINQPIRFQGQQLDAETGLHYNRFRYYDPMLGQYVTQDPIGLMGGSHSYGNLSKPGHSLVHRQDLSRPPHHDLSSQRLE</sequence>
<dbReference type="InterPro" id="IPR001826">
    <property type="entry name" value="RHS"/>
</dbReference>
<accession>A0A1H0WYY0</accession>
<evidence type="ECO:0000313" key="4">
    <source>
        <dbReference type="Proteomes" id="UP000199317"/>
    </source>
</evidence>
<dbReference type="Proteomes" id="UP000199317">
    <property type="component" value="Unassembled WGS sequence"/>
</dbReference>
<dbReference type="PANTHER" id="PTHR32305">
    <property type="match status" value="1"/>
</dbReference>
<dbReference type="Pfam" id="PF03527">
    <property type="entry name" value="RHS"/>
    <property type="match status" value="1"/>
</dbReference>
<evidence type="ECO:0000259" key="2">
    <source>
        <dbReference type="Pfam" id="PF03527"/>
    </source>
</evidence>
<reference evidence="4" key="1">
    <citation type="submission" date="2016-10" db="EMBL/GenBank/DDBJ databases">
        <authorList>
            <person name="Varghese N."/>
            <person name="Submissions S."/>
        </authorList>
    </citation>
    <scope>NUCLEOTIDE SEQUENCE [LARGE SCALE GENOMIC DNA]</scope>
    <source>
        <strain evidence="4">DSM 17101</strain>
    </source>
</reference>
<keyword evidence="4" id="KW-1185">Reference proteome</keyword>
<feature type="non-terminal residue" evidence="3">
    <location>
        <position position="1"/>
    </location>
</feature>
<evidence type="ECO:0000256" key="1">
    <source>
        <dbReference type="SAM" id="MobiDB-lite"/>
    </source>
</evidence>
<dbReference type="AlphaFoldDB" id="A0A1H0WYY0"/>
<dbReference type="InterPro" id="IPR050708">
    <property type="entry name" value="T6SS_VgrG/RHS"/>
</dbReference>
<evidence type="ECO:0000313" key="3">
    <source>
        <dbReference type="EMBL" id="SDP95645.1"/>
    </source>
</evidence>
<feature type="compositionally biased region" description="Basic and acidic residues" evidence="1">
    <location>
        <begin position="321"/>
        <end position="339"/>
    </location>
</feature>
<name>A0A1H0WYY0_9BURK</name>
<feature type="non-terminal residue" evidence="3">
    <location>
        <position position="339"/>
    </location>
</feature>
<dbReference type="PANTHER" id="PTHR32305:SF15">
    <property type="entry name" value="PROTEIN RHSA-RELATED"/>
    <property type="match status" value="1"/>
</dbReference>
<proteinExistence type="predicted"/>
<gene>
    <name evidence="3" type="ORF">SAMN04489708_1931</name>
</gene>
<organism evidence="3 4">
    <name type="scientific">Paracidovorax cattleyae</name>
    <dbReference type="NCBI Taxonomy" id="80868"/>
    <lineage>
        <taxon>Bacteria</taxon>
        <taxon>Pseudomonadati</taxon>
        <taxon>Pseudomonadota</taxon>
        <taxon>Betaproteobacteria</taxon>
        <taxon>Burkholderiales</taxon>
        <taxon>Comamonadaceae</taxon>
        <taxon>Paracidovorax</taxon>
    </lineage>
</organism>
<dbReference type="NCBIfam" id="TIGR03696">
    <property type="entry name" value="Rhs_assc_core"/>
    <property type="match status" value="1"/>
</dbReference>
<protein>
    <submittedName>
        <fullName evidence="3">RHS repeat-associated core domain-containing protein</fullName>
    </submittedName>
</protein>
<dbReference type="InterPro" id="IPR022385">
    <property type="entry name" value="Rhs_assc_core"/>
</dbReference>
<dbReference type="PRINTS" id="PR00394">
    <property type="entry name" value="RHSPROTEIN"/>
</dbReference>
<dbReference type="Gene3D" id="2.180.10.10">
    <property type="entry name" value="RHS repeat-associated core"/>
    <property type="match status" value="2"/>
</dbReference>
<feature type="domain" description="RHS protein conserved region" evidence="2">
    <location>
        <begin position="216"/>
        <end position="256"/>
    </location>
</feature>